<reference evidence="2 3" key="1">
    <citation type="submission" date="2019-05" db="EMBL/GenBank/DDBJ databases">
        <title>Verrucobacter flavum gen. nov., sp. nov. a new member of the family Verrucomicrobiaceae.</title>
        <authorList>
            <person name="Szuroczki S."/>
            <person name="Abbaszade G."/>
            <person name="Szabo A."/>
            <person name="Felfoldi T."/>
            <person name="Schumann P."/>
            <person name="Boka K."/>
            <person name="Keki Z."/>
            <person name="Toumi M."/>
            <person name="Toth E."/>
        </authorList>
    </citation>
    <scope>NUCLEOTIDE SEQUENCE [LARGE SCALE GENOMIC DNA]</scope>
    <source>
        <strain evidence="2 3">MG-N-17</strain>
    </source>
</reference>
<dbReference type="InterPro" id="IPR006311">
    <property type="entry name" value="TAT_signal"/>
</dbReference>
<evidence type="ECO:0000313" key="2">
    <source>
        <dbReference type="EMBL" id="TLD72388.1"/>
    </source>
</evidence>
<dbReference type="OrthoDB" id="178328at2"/>
<dbReference type="InterPro" id="IPR007345">
    <property type="entry name" value="Polysacch_pyruvyl_Trfase"/>
</dbReference>
<evidence type="ECO:0000259" key="1">
    <source>
        <dbReference type="Pfam" id="PF04230"/>
    </source>
</evidence>
<dbReference type="AlphaFoldDB" id="A0A5R8KJ79"/>
<dbReference type="Pfam" id="PF04230">
    <property type="entry name" value="PS_pyruv_trans"/>
    <property type="match status" value="1"/>
</dbReference>
<keyword evidence="2" id="KW-0808">Transferase</keyword>
<sequence>MHSRSFVTPSRRSFMKHAGLVLGAAALPGFAEVEKHQKMIVLQSAWDTINIGDIGHTPGTLRVLEQHLPDVKVVLWASKLDERVTKLLRTRFPKVEILEGSLTGKAERDELLRQAIAKCDLFMRNSGMGQATDFMEWCGELGKPYGVFGQSYFETMVDGKGAAQRIALLDKAAFIYCRDGNTLEILKRNGVKPGVLEFGPDGCFGIDVRDEEKGLATMKRLGLEERKFITIQLRTHTAKHDGVHNPPLNPLYPTPENVADDERRAGVYRELISLWVKQTGMKVLIAPEVKKESIHNKRLIYDLLPPEIQKNVINLEVDEFWNADEAATVFARAHTVVCHEPHSPIIALANGTPILHTYSEFHSPKCWMFRDIGLSEWLLEFDSTPAEQMMAALLKIDGDYPAALARVKKSMDFVHERFAGSMQMVKGILED</sequence>
<proteinExistence type="predicted"/>
<dbReference type="PROSITE" id="PS51318">
    <property type="entry name" value="TAT"/>
    <property type="match status" value="1"/>
</dbReference>
<organism evidence="2 3">
    <name type="scientific">Phragmitibacter flavus</name>
    <dbReference type="NCBI Taxonomy" id="2576071"/>
    <lineage>
        <taxon>Bacteria</taxon>
        <taxon>Pseudomonadati</taxon>
        <taxon>Verrucomicrobiota</taxon>
        <taxon>Verrucomicrobiia</taxon>
        <taxon>Verrucomicrobiales</taxon>
        <taxon>Verrucomicrobiaceae</taxon>
        <taxon>Phragmitibacter</taxon>
    </lineage>
</organism>
<feature type="domain" description="Polysaccharide pyruvyl transferase" evidence="1">
    <location>
        <begin position="50"/>
        <end position="354"/>
    </location>
</feature>
<evidence type="ECO:0000313" key="3">
    <source>
        <dbReference type="Proteomes" id="UP000306196"/>
    </source>
</evidence>
<keyword evidence="3" id="KW-1185">Reference proteome</keyword>
<comment type="caution">
    <text evidence="2">The sequence shown here is derived from an EMBL/GenBank/DDBJ whole genome shotgun (WGS) entry which is preliminary data.</text>
</comment>
<protein>
    <submittedName>
        <fullName evidence="2">Polysaccharide pyruvyl transferase family protein</fullName>
    </submittedName>
</protein>
<accession>A0A5R8KJ79</accession>
<name>A0A5R8KJ79_9BACT</name>
<dbReference type="Proteomes" id="UP000306196">
    <property type="component" value="Unassembled WGS sequence"/>
</dbReference>
<dbReference type="GO" id="GO:0016740">
    <property type="term" value="F:transferase activity"/>
    <property type="evidence" value="ECO:0007669"/>
    <property type="project" value="UniProtKB-KW"/>
</dbReference>
<gene>
    <name evidence="2" type="ORF">FEM03_03250</name>
</gene>
<dbReference type="EMBL" id="VAUV01000002">
    <property type="protein sequence ID" value="TLD72388.1"/>
    <property type="molecule type" value="Genomic_DNA"/>
</dbReference>